<dbReference type="Pfam" id="PF20168">
    <property type="entry name" value="PDS5"/>
    <property type="match status" value="1"/>
</dbReference>
<dbReference type="EMBL" id="OD002396">
    <property type="protein sequence ID" value="CAD7405093.1"/>
    <property type="molecule type" value="Genomic_DNA"/>
</dbReference>
<organism evidence="2">
    <name type="scientific">Timema poppense</name>
    <name type="common">Walking stick</name>
    <dbReference type="NCBI Taxonomy" id="170557"/>
    <lineage>
        <taxon>Eukaryota</taxon>
        <taxon>Metazoa</taxon>
        <taxon>Ecdysozoa</taxon>
        <taxon>Arthropoda</taxon>
        <taxon>Hexapoda</taxon>
        <taxon>Insecta</taxon>
        <taxon>Pterygota</taxon>
        <taxon>Neoptera</taxon>
        <taxon>Polyneoptera</taxon>
        <taxon>Phasmatodea</taxon>
        <taxon>Timematodea</taxon>
        <taxon>Timematoidea</taxon>
        <taxon>Timematidae</taxon>
        <taxon>Timema</taxon>
    </lineage>
</organism>
<accession>A0A7R9H190</accession>
<reference evidence="2" key="1">
    <citation type="submission" date="2020-11" db="EMBL/GenBank/DDBJ databases">
        <authorList>
            <person name="Tran Van P."/>
        </authorList>
    </citation>
    <scope>NUCLEOTIDE SEQUENCE</scope>
</reference>
<dbReference type="SUPFAM" id="SSF48371">
    <property type="entry name" value="ARM repeat"/>
    <property type="match status" value="1"/>
</dbReference>
<evidence type="ECO:0000256" key="1">
    <source>
        <dbReference type="SAM" id="MobiDB-lite"/>
    </source>
</evidence>
<feature type="region of interest" description="Disordered" evidence="1">
    <location>
        <begin position="684"/>
        <end position="760"/>
    </location>
</feature>
<gene>
    <name evidence="2" type="ORF">TPSB3V08_LOCUS4814</name>
</gene>
<feature type="compositionally biased region" description="Acidic residues" evidence="1">
    <location>
        <begin position="708"/>
        <end position="719"/>
    </location>
</feature>
<dbReference type="InterPro" id="IPR016024">
    <property type="entry name" value="ARM-type_fold"/>
</dbReference>
<feature type="compositionally biased region" description="Acidic residues" evidence="1">
    <location>
        <begin position="731"/>
        <end position="740"/>
    </location>
</feature>
<evidence type="ECO:0000313" key="2">
    <source>
        <dbReference type="EMBL" id="CAD7405093.1"/>
    </source>
</evidence>
<proteinExistence type="predicted"/>
<feature type="compositionally biased region" description="Basic and acidic residues" evidence="1">
    <location>
        <begin position="742"/>
        <end position="760"/>
    </location>
</feature>
<dbReference type="AlphaFoldDB" id="A0A7R9H190"/>
<sequence length="760" mass="86543">MKKLYHLLGTIDDNATKAFIELQKHQLAVRRCVAEWMELHRRPKSAERDKDIVNKTIVLSKFLPEPVKAQEFLTKFSSHLFGDNLLLIGMETIVRPDVACKECAEATSLVLKKLGQPVMTNLYYNTVKMLLERVSSVMIDHESLKILVGYVEDCLKGGNLVEEVGLHPNSAGERGLKLLMMLSFVFPAHFLHEDVIRHLLCLLDLDDEIVAPLVLSVLTFLGKYKPIGEVFPRIIQELTPVCKHFAVRGTTKQAKHAIRCLYVNLVDNHATVFAEILENVKENLNPESPYYRTAIVSVGHIAYNLPDKYPVHIKNTISRKIVKELLVKNTTAPADPDYTNLEWCRESELPEETLCKVEALKTMARWLLGVKTDEMSASKTFRMLNAFIQNRGDLLNEKKISKCEMAWLRLAAGCAMLKICEQKGVGDQFNADQFINLSLLMVDEVPQVRELFAAKLHKGLSRGIPQKCLPLDFMGFYALGGLERDKRLKMLVKQNMTADIIKRREYIKNISMGASGNTLSDKTTSQFATILPDYMLVFAVPVLVHYPEYTSHDNADQLEMIRQCLWFILEPLMTKNDSYCFGFYKDLIEKMKNHKDAIKGDDDSVNFKLWAICDIILNLILTKTTNFDMKEFPAETRIPQMYFRKNDDPVFINTKCYLPIEVQMQYQQPKKGITMSLVLDKGTKRVRGRPKQSSQGTGIDEQDVKLDEVEECIDAEPSEASETKIQIPGIEETEVEESGDEPAIKRQARDLDSKPKVEVV</sequence>
<name>A0A7R9H190_TIMPO</name>
<protein>
    <submittedName>
        <fullName evidence="2">Uncharacterized protein</fullName>
    </submittedName>
</protein>